<sequence>MNPVDPTLYMEEPRVLLERAARQMEKAVLGKSGVISRMMLALLAGGHVLLEDVPGVGKTLLARSFARAFDLSHSRVQMTPDLMPADITGCAVYHPKRGEFEFRHGPLQANLVLADELNRTPPRTQAALLEAMEEGQVTADGQTFRLPSPFMVIATQNPLEHEGTYRLPEAQLDRFMLKLSLGYPNRTAEVTMLGSDREAPPEQRIKPQLSCEELAALKRLVGRVHVDDQLKLYAVDLANATRQHPDVRLGVSPRATLALYKAVQAYAYMQGRNYAIPDDVKALVPDIWRHRLVLNPEAAYRSGRAGAVLEEVLNKVPVPAYSRAAGH</sequence>
<proteinExistence type="inferred from homology"/>
<dbReference type="FunFam" id="3.40.50.300:FF:000640">
    <property type="entry name" value="MoxR family ATPase"/>
    <property type="match status" value="1"/>
</dbReference>
<evidence type="ECO:0008006" key="8">
    <source>
        <dbReference type="Google" id="ProtNLM"/>
    </source>
</evidence>
<dbReference type="RefSeq" id="WP_244865290.1">
    <property type="nucleotide sequence ID" value="NZ_BOVK01000076.1"/>
</dbReference>
<dbReference type="Proteomes" id="UP000677918">
    <property type="component" value="Unassembled WGS sequence"/>
</dbReference>
<evidence type="ECO:0000256" key="1">
    <source>
        <dbReference type="ARBA" id="ARBA00022741"/>
    </source>
</evidence>
<dbReference type="AlphaFoldDB" id="A0A8J4H5E0"/>
<organism evidence="6 7">
    <name type="scientific">Xylanibacillus composti</name>
    <dbReference type="NCBI Taxonomy" id="1572762"/>
    <lineage>
        <taxon>Bacteria</taxon>
        <taxon>Bacillati</taxon>
        <taxon>Bacillota</taxon>
        <taxon>Bacilli</taxon>
        <taxon>Bacillales</taxon>
        <taxon>Paenibacillaceae</taxon>
        <taxon>Xylanibacillus</taxon>
    </lineage>
</organism>
<dbReference type="InterPro" id="IPR027417">
    <property type="entry name" value="P-loop_NTPase"/>
</dbReference>
<feature type="domain" description="ChlI/MoxR AAA lid" evidence="5">
    <location>
        <begin position="240"/>
        <end position="310"/>
    </location>
</feature>
<dbReference type="GO" id="GO:0016887">
    <property type="term" value="F:ATP hydrolysis activity"/>
    <property type="evidence" value="ECO:0007669"/>
    <property type="project" value="InterPro"/>
</dbReference>
<feature type="domain" description="ATPase AAA-3" evidence="4">
    <location>
        <begin position="47"/>
        <end position="177"/>
    </location>
</feature>
<comment type="caution">
    <text evidence="6">The sequence shown here is derived from an EMBL/GenBank/DDBJ whole genome shotgun (WGS) entry which is preliminary data.</text>
</comment>
<evidence type="ECO:0000259" key="4">
    <source>
        <dbReference type="Pfam" id="PF07726"/>
    </source>
</evidence>
<reference evidence="6" key="1">
    <citation type="submission" date="2021-04" db="EMBL/GenBank/DDBJ databases">
        <title>Draft genome sequence of Xylanibacillus composti strain K13.</title>
        <authorList>
            <person name="Uke A."/>
            <person name="Chhe C."/>
            <person name="Baramee S."/>
            <person name="Kosugi A."/>
        </authorList>
    </citation>
    <scope>NUCLEOTIDE SEQUENCE</scope>
    <source>
        <strain evidence="6">K13</strain>
    </source>
</reference>
<keyword evidence="2" id="KW-0067">ATP-binding</keyword>
<dbReference type="Pfam" id="PF17863">
    <property type="entry name" value="AAA_lid_2"/>
    <property type="match status" value="1"/>
</dbReference>
<dbReference type="InterPro" id="IPR050764">
    <property type="entry name" value="CbbQ/NirQ/NorQ/GpvN"/>
</dbReference>
<comment type="similarity">
    <text evidence="3">Belongs to the MoxR family.</text>
</comment>
<accession>A0A8J4H5E0</accession>
<dbReference type="CDD" id="cd00009">
    <property type="entry name" value="AAA"/>
    <property type="match status" value="1"/>
</dbReference>
<dbReference type="Gene3D" id="1.10.8.80">
    <property type="entry name" value="Magnesium chelatase subunit I, C-Terminal domain"/>
    <property type="match status" value="1"/>
</dbReference>
<evidence type="ECO:0000256" key="2">
    <source>
        <dbReference type="ARBA" id="ARBA00022840"/>
    </source>
</evidence>
<keyword evidence="7" id="KW-1185">Reference proteome</keyword>
<dbReference type="InterPro" id="IPR011703">
    <property type="entry name" value="ATPase_AAA-3"/>
</dbReference>
<gene>
    <name evidence="6" type="primary">yeaC</name>
    <name evidence="6" type="ORF">XYCOK13_41060</name>
</gene>
<dbReference type="PANTHER" id="PTHR42759">
    <property type="entry name" value="MOXR FAMILY PROTEIN"/>
    <property type="match status" value="1"/>
</dbReference>
<name>A0A8J4H5E0_9BACL</name>
<protein>
    <recommendedName>
        <fullName evidence="8">MoxR-like ATPase</fullName>
    </recommendedName>
</protein>
<evidence type="ECO:0000256" key="3">
    <source>
        <dbReference type="ARBA" id="ARBA00061607"/>
    </source>
</evidence>
<keyword evidence="1" id="KW-0547">Nucleotide-binding</keyword>
<evidence type="ECO:0000313" key="6">
    <source>
        <dbReference type="EMBL" id="GIQ71282.1"/>
    </source>
</evidence>
<evidence type="ECO:0000313" key="7">
    <source>
        <dbReference type="Proteomes" id="UP000677918"/>
    </source>
</evidence>
<dbReference type="Gene3D" id="3.40.50.300">
    <property type="entry name" value="P-loop containing nucleotide triphosphate hydrolases"/>
    <property type="match status" value="1"/>
</dbReference>
<dbReference type="Pfam" id="PF07726">
    <property type="entry name" value="AAA_3"/>
    <property type="match status" value="1"/>
</dbReference>
<evidence type="ECO:0000259" key="5">
    <source>
        <dbReference type="Pfam" id="PF17863"/>
    </source>
</evidence>
<dbReference type="InterPro" id="IPR041628">
    <property type="entry name" value="ChlI/MoxR_AAA_lid"/>
</dbReference>
<dbReference type="SUPFAM" id="SSF52540">
    <property type="entry name" value="P-loop containing nucleoside triphosphate hydrolases"/>
    <property type="match status" value="1"/>
</dbReference>
<dbReference type="EMBL" id="BOVK01000076">
    <property type="protein sequence ID" value="GIQ71282.1"/>
    <property type="molecule type" value="Genomic_DNA"/>
</dbReference>
<dbReference type="PANTHER" id="PTHR42759:SF5">
    <property type="entry name" value="METHANOL DEHYDROGENASE REGULATOR"/>
    <property type="match status" value="1"/>
</dbReference>
<dbReference type="GO" id="GO:0005524">
    <property type="term" value="F:ATP binding"/>
    <property type="evidence" value="ECO:0007669"/>
    <property type="project" value="UniProtKB-KW"/>
</dbReference>
<dbReference type="PIRSF" id="PIRSF002849">
    <property type="entry name" value="AAA_ATPase_chaperone_MoxR_prd"/>
    <property type="match status" value="1"/>
</dbReference>